<keyword evidence="3" id="KW-1185">Reference proteome</keyword>
<feature type="chain" id="PRO_5043140985" evidence="1">
    <location>
        <begin position="19"/>
        <end position="49"/>
    </location>
</feature>
<keyword evidence="1" id="KW-0732">Signal</keyword>
<feature type="signal peptide" evidence="1">
    <location>
        <begin position="1"/>
        <end position="18"/>
    </location>
</feature>
<name>A0A183KX12_9TREM</name>
<proteinExistence type="predicted"/>
<organism evidence="4">
    <name type="scientific">Schistosoma curassoni</name>
    <dbReference type="NCBI Taxonomy" id="6186"/>
    <lineage>
        <taxon>Eukaryota</taxon>
        <taxon>Metazoa</taxon>
        <taxon>Spiralia</taxon>
        <taxon>Lophotrochozoa</taxon>
        <taxon>Platyhelminthes</taxon>
        <taxon>Trematoda</taxon>
        <taxon>Digenea</taxon>
        <taxon>Strigeidida</taxon>
        <taxon>Schistosomatoidea</taxon>
        <taxon>Schistosomatidae</taxon>
        <taxon>Schistosoma</taxon>
    </lineage>
</organism>
<dbReference type="Proteomes" id="UP000279833">
    <property type="component" value="Unassembled WGS sequence"/>
</dbReference>
<protein>
    <submittedName>
        <fullName evidence="2 4">Uncharacterized protein</fullName>
    </submittedName>
</protein>
<dbReference type="AlphaFoldDB" id="A0A183KX12"/>
<sequence>MLLLLLLLLTNRSGVSDCSNVALDKYDDKSSKLLDSKSFSHNFNIAKAA</sequence>
<reference evidence="4" key="1">
    <citation type="submission" date="2016-06" db="UniProtKB">
        <authorList>
            <consortium name="WormBaseParasite"/>
        </authorList>
    </citation>
    <scope>IDENTIFICATION</scope>
</reference>
<evidence type="ECO:0000313" key="4">
    <source>
        <dbReference type="WBParaSite" id="SCUD_0001960901-mRNA-1"/>
    </source>
</evidence>
<reference evidence="2 3" key="2">
    <citation type="submission" date="2018-11" db="EMBL/GenBank/DDBJ databases">
        <authorList>
            <consortium name="Pathogen Informatics"/>
        </authorList>
    </citation>
    <scope>NUCLEOTIDE SEQUENCE [LARGE SCALE GENOMIC DNA]</scope>
    <source>
        <strain evidence="2">Dakar</strain>
        <strain evidence="3">Dakar, Senegal</strain>
    </source>
</reference>
<gene>
    <name evidence="2" type="ORF">SCUD_LOCUS19606</name>
</gene>
<accession>A0A183KX12</accession>
<evidence type="ECO:0000256" key="1">
    <source>
        <dbReference type="SAM" id="SignalP"/>
    </source>
</evidence>
<evidence type="ECO:0000313" key="2">
    <source>
        <dbReference type="EMBL" id="VDP69662.1"/>
    </source>
</evidence>
<dbReference type="EMBL" id="UZAK01042804">
    <property type="protein sequence ID" value="VDP69662.1"/>
    <property type="molecule type" value="Genomic_DNA"/>
</dbReference>
<dbReference type="WBParaSite" id="SCUD_0001960901-mRNA-1">
    <property type="protein sequence ID" value="SCUD_0001960901-mRNA-1"/>
    <property type="gene ID" value="SCUD_0001960901"/>
</dbReference>
<evidence type="ECO:0000313" key="3">
    <source>
        <dbReference type="Proteomes" id="UP000279833"/>
    </source>
</evidence>